<gene>
    <name evidence="6" type="ORF">Bfra_011761</name>
</gene>
<evidence type="ECO:0000259" key="4">
    <source>
        <dbReference type="Pfam" id="PF25150"/>
    </source>
</evidence>
<keyword evidence="2" id="KW-0819">tRNA processing</keyword>
<dbReference type="GeneID" id="59265779"/>
<dbReference type="Pfam" id="PF25151">
    <property type="entry name" value="TPR_Trm732_C"/>
    <property type="match status" value="1"/>
</dbReference>
<dbReference type="InterPro" id="IPR019442">
    <property type="entry name" value="THADA/TRM732_DUF2428"/>
</dbReference>
<dbReference type="InterPro" id="IPR051954">
    <property type="entry name" value="tRNA_methyltransferase_THADA"/>
</dbReference>
<dbReference type="InterPro" id="IPR016024">
    <property type="entry name" value="ARM-type_fold"/>
</dbReference>
<proteinExistence type="inferred from homology"/>
<dbReference type="Pfam" id="PF25150">
    <property type="entry name" value="TPR_Trm732"/>
    <property type="match status" value="1"/>
</dbReference>
<dbReference type="GO" id="GO:0005829">
    <property type="term" value="C:cytosol"/>
    <property type="evidence" value="ECO:0007669"/>
    <property type="project" value="TreeGrafter"/>
</dbReference>
<feature type="domain" description="DUF2428" evidence="3">
    <location>
        <begin position="657"/>
        <end position="890"/>
    </location>
</feature>
<dbReference type="Pfam" id="PF26523">
    <property type="entry name" value="Trm732_C"/>
    <property type="match status" value="1"/>
</dbReference>
<comment type="caution">
    <text evidence="6">The sequence shown here is derived from an EMBL/GenBank/DDBJ whole genome shotgun (WGS) entry which is preliminary data.</text>
</comment>
<dbReference type="EMBL" id="JABFCT010000018">
    <property type="protein sequence ID" value="KAF5869218.1"/>
    <property type="molecule type" value="Genomic_DNA"/>
</dbReference>
<dbReference type="OrthoDB" id="73997at2759"/>
<dbReference type="InterPro" id="IPR056843">
    <property type="entry name" value="THADA-like_TPR"/>
</dbReference>
<name>A0A8H6AKZ9_9HELO</name>
<dbReference type="Proteomes" id="UP000531561">
    <property type="component" value="Unassembled WGS sequence"/>
</dbReference>
<dbReference type="SUPFAM" id="SSF48371">
    <property type="entry name" value="ARM repeat"/>
    <property type="match status" value="2"/>
</dbReference>
<reference evidence="6 7" key="1">
    <citation type="journal article" date="2020" name="Phytopathology">
        <title>A high-quality genome resource of Botrytis fragariae, a new and rapidly spreading fungal pathogen causing strawberry gray mold in the U.S.A.</title>
        <authorList>
            <person name="Wu Y."/>
            <person name="Saski C.A."/>
            <person name="Schnabel G."/>
            <person name="Xiao S."/>
            <person name="Hu M."/>
        </authorList>
    </citation>
    <scope>NUCLEOTIDE SEQUENCE [LARGE SCALE GENOMIC DNA]</scope>
    <source>
        <strain evidence="6 7">BVB16</strain>
    </source>
</reference>
<evidence type="ECO:0000313" key="7">
    <source>
        <dbReference type="Proteomes" id="UP000531561"/>
    </source>
</evidence>
<evidence type="ECO:0000259" key="5">
    <source>
        <dbReference type="Pfam" id="PF25151"/>
    </source>
</evidence>
<dbReference type="InterPro" id="IPR056842">
    <property type="entry name" value="THADA-like_TPR_C"/>
</dbReference>
<evidence type="ECO:0000313" key="6">
    <source>
        <dbReference type="EMBL" id="KAF5869218.1"/>
    </source>
</evidence>
<feature type="domain" description="tRNA (32-2'-O)-methyltransferase regulator THADA-like C-terminal TPR repeats region" evidence="5">
    <location>
        <begin position="892"/>
        <end position="1042"/>
    </location>
</feature>
<accession>A0A8H6AKZ9</accession>
<organism evidence="6 7">
    <name type="scientific">Botrytis fragariae</name>
    <dbReference type="NCBI Taxonomy" id="1964551"/>
    <lineage>
        <taxon>Eukaryota</taxon>
        <taxon>Fungi</taxon>
        <taxon>Dikarya</taxon>
        <taxon>Ascomycota</taxon>
        <taxon>Pezizomycotina</taxon>
        <taxon>Leotiomycetes</taxon>
        <taxon>Helotiales</taxon>
        <taxon>Sclerotiniaceae</taxon>
        <taxon>Botrytis</taxon>
    </lineage>
</organism>
<feature type="domain" description="tRNA (32-2'-O)-methyltransferase regulator THADA-like TPR repeats region" evidence="4">
    <location>
        <begin position="235"/>
        <end position="522"/>
    </location>
</feature>
<protein>
    <submittedName>
        <fullName evidence="6">Putative heat repeat protein</fullName>
    </submittedName>
</protein>
<comment type="similarity">
    <text evidence="1">Belongs to the THADA family.</text>
</comment>
<dbReference type="PANTHER" id="PTHR14387">
    <property type="entry name" value="THADA/DEATH RECEPTOR INTERACTING PROTEIN"/>
    <property type="match status" value="1"/>
</dbReference>
<evidence type="ECO:0000259" key="3">
    <source>
        <dbReference type="Pfam" id="PF10350"/>
    </source>
</evidence>
<sequence>MSSIVPGTEAPTDERLLPKWIENQPESNQLQLTRSSLDDFLEKAAQPRHASGNACIKLCHFIEQCRASQSSFLKEAAYSEKTCLDLFNFYLEWNEKNQHRSMRQILDLLTSLLNSHPNKSISKSLVTIIVERLLSIISHQASQPLVKPAFKILEHLVGKGIISIEDLATPRNGSPLLTELDKSGSTLDIIVSETFQWMNLQDVSPSAGKFLVSLFKVSKEFATQDQSDETKDHTRLWQRWISEGLSKNPDALENIKNYLLPPLFKLDRVGSLAFLQDLNQKGPLNMKGQYMESESLVHLSAIEVGKKAGLVEDSNVTSFLKAPKKNAGCIILHEDTIGPLLTHPSDTVRSLAFSVLVSSASSIRPFSPAALTFLQKNMAHLYADTDAKFRNDVLSNTKHLIERIKGATAYLVREIDRMIIQDRQNDRSDAQQLLNEHESFLTWFLEFLQGELVPTASYQRHITSLRAISLLLRSGLEERSSEDQKLTTTPDATIWAHTLSIFNSESIRLFLDLLMDPFEDVRSGATSILKLASPHNFRSSKSHTSTNFDVLLEFIDRAEGFAKRTGRADFADGVARSYQILYGFSDVKGRLSLVEGLIVGLEKKVVMAQRDLGEAVLVAPIHSDFSTISYIWEEIDFSQDDSKDQETAEIRKAWEDLQNRIVVSCYSIWQAVKDILCNDSPEGHIPEEVDDVESIDTKDVLSYSFRAIHESSNLMRTVVTKAKDRRYDGSSVMDPELFKKVGNLTFEQLSSLRHRGAFSTVSLTFARCCQLSQCHASSDLLEVWYKGALKCIFEQASTTRRSAGIPALVTGILSANSKSPAFEDVMAELKSLAGRPVTLSETDETNLPQVHAMNCVKEIFKSSTLGKRSDKHIPDCLQLAADSLTSEIWAIRNCGLLLLRSLIDCLFGTNENKASIEAGWDGRSTKLSYEKYPELPEILLKLLNKETPSTEENNTPAIGAIESVFPSLDIIRRAGPPVLLRNEIKERVSIHLGSKYWHTRELAARTMCTFMLHDEWLPDLQNLLRISNPSTNYTHGVLMTTNFVLERRLTVFSSPPSVQDLICLKDNIEALSHLGQCPETLATYIDFKNLIYQILLALPVSTLNSDAREKLIDNHDSHNLLLNGDGCSYSKVNTDLSCEKGRVGGALLHQATAREAVYISGLTKDIQALKKALNDYCDIDLDTATASLECVLQAWRNQNIMVLEALLDAVIVSPADLQKGENSAYEVYSKMLNSIKQCDMDQYILDIGEIAHFMGSENGKSGPHLAHALMRTSGTFMLFNWLKSKGDVNAQINFMARAENLSEAGKSHNDFDTRYAAVKGFSYFFACLPDEFKWGSEVLPCLIALYDTLNDDDDEVRELGAQIVSSIVGKPLIPLAACEEFAEWLRLKYPQDQMFSWNVICRITGSDEFIFHGAYAGLCSPEDQLAAAMKQDDALFVEEEQNLFIDEVREAKLWSNVLSRDLEILQTEKSGEYQWQQYSPLAKWILDALRQLNIILEKDDGPLGWTSKPSMFASCIRILLGANVLLESKNTLSENISRILSQNEISQALNIFRDLGKKNDIHPILLSKAHKISNAKSALSADRALDGDDGVTTVTGPATTTV</sequence>
<evidence type="ECO:0000256" key="1">
    <source>
        <dbReference type="ARBA" id="ARBA00010409"/>
    </source>
</evidence>
<evidence type="ECO:0000256" key="2">
    <source>
        <dbReference type="ARBA" id="ARBA00022694"/>
    </source>
</evidence>
<dbReference type="GO" id="GO:0030488">
    <property type="term" value="P:tRNA methylation"/>
    <property type="evidence" value="ECO:0007669"/>
    <property type="project" value="TreeGrafter"/>
</dbReference>
<dbReference type="PANTHER" id="PTHR14387:SF0">
    <property type="entry name" value="DUF2428 DOMAIN-CONTAINING PROTEIN"/>
    <property type="match status" value="1"/>
</dbReference>
<dbReference type="Pfam" id="PF10350">
    <property type="entry name" value="DUF2428"/>
    <property type="match status" value="1"/>
</dbReference>
<dbReference type="RefSeq" id="XP_037188167.1">
    <property type="nucleotide sequence ID" value="XM_037342087.1"/>
</dbReference>
<keyword evidence="7" id="KW-1185">Reference proteome</keyword>